<dbReference type="SUPFAM" id="SSF50494">
    <property type="entry name" value="Trypsin-like serine proteases"/>
    <property type="match status" value="1"/>
</dbReference>
<dbReference type="InterPro" id="IPR009003">
    <property type="entry name" value="Peptidase_S1_PA"/>
</dbReference>
<proteinExistence type="predicted"/>
<feature type="signal peptide" evidence="1">
    <location>
        <begin position="1"/>
        <end position="22"/>
    </location>
</feature>
<dbReference type="AlphaFoldDB" id="A0A2R8C1B6"/>
<evidence type="ECO:0008006" key="4">
    <source>
        <dbReference type="Google" id="ProtNLM"/>
    </source>
</evidence>
<dbReference type="PROSITE" id="PS51257">
    <property type="entry name" value="PROKAR_LIPOPROTEIN"/>
    <property type="match status" value="1"/>
</dbReference>
<evidence type="ECO:0000313" key="2">
    <source>
        <dbReference type="EMBL" id="SPJ26203.1"/>
    </source>
</evidence>
<feature type="chain" id="PRO_5015360465" description="Peptidase S1 domain-containing protein" evidence="1">
    <location>
        <begin position="23"/>
        <end position="204"/>
    </location>
</feature>
<protein>
    <recommendedName>
        <fullName evidence="4">Peptidase S1 domain-containing protein</fullName>
    </recommendedName>
</protein>
<sequence length="204" mass="20923">MRTIMVAILLMALQGCVMPVIGDADRTAPADDLPPRTVQPLLFRAADGTVCNAVRTGPDTAATAAHCLDAARPFTLTGSGRSEPILSTRANPAYGRLDAAMGAAADLAVLQVPFDGAGRVVIAPIRPGPVVISARGPGGQRETRRCDYLGRAGGLVELACPIPLGWSGAPVIQDGALVGIVSSRGRGATRGITQMADAARIDSF</sequence>
<dbReference type="EMBL" id="ONZF01000015">
    <property type="protein sequence ID" value="SPJ26203.1"/>
    <property type="molecule type" value="Genomic_DNA"/>
</dbReference>
<dbReference type="Pfam" id="PF13365">
    <property type="entry name" value="Trypsin_2"/>
    <property type="match status" value="1"/>
</dbReference>
<dbReference type="RefSeq" id="WP_146190545.1">
    <property type="nucleotide sequence ID" value="NZ_ONZF01000015.1"/>
</dbReference>
<gene>
    <name evidence="2" type="ORF">PAA8504_04059</name>
</gene>
<keyword evidence="1" id="KW-0732">Signal</keyword>
<reference evidence="2 3" key="1">
    <citation type="submission" date="2018-03" db="EMBL/GenBank/DDBJ databases">
        <authorList>
            <person name="Keele B.F."/>
        </authorList>
    </citation>
    <scope>NUCLEOTIDE SEQUENCE [LARGE SCALE GENOMIC DNA]</scope>
    <source>
        <strain evidence="2 3">CECT 8504</strain>
    </source>
</reference>
<evidence type="ECO:0000313" key="3">
    <source>
        <dbReference type="Proteomes" id="UP000244912"/>
    </source>
</evidence>
<organism evidence="2 3">
    <name type="scientific">Palleronia abyssalis</name>
    <dbReference type="NCBI Taxonomy" id="1501240"/>
    <lineage>
        <taxon>Bacteria</taxon>
        <taxon>Pseudomonadati</taxon>
        <taxon>Pseudomonadota</taxon>
        <taxon>Alphaproteobacteria</taxon>
        <taxon>Rhodobacterales</taxon>
        <taxon>Roseobacteraceae</taxon>
        <taxon>Palleronia</taxon>
    </lineage>
</organism>
<accession>A0A2R8C1B6</accession>
<name>A0A2R8C1B6_9RHOB</name>
<keyword evidence="3" id="KW-1185">Reference proteome</keyword>
<dbReference type="Proteomes" id="UP000244912">
    <property type="component" value="Unassembled WGS sequence"/>
</dbReference>
<evidence type="ECO:0000256" key="1">
    <source>
        <dbReference type="SAM" id="SignalP"/>
    </source>
</evidence>
<dbReference type="OrthoDB" id="8595817at2"/>